<dbReference type="Gene3D" id="1.10.1040.10">
    <property type="entry name" value="N-(1-d-carboxylethyl)-l-norvaline Dehydrogenase, domain 2"/>
    <property type="match status" value="1"/>
</dbReference>
<dbReference type="RefSeq" id="XP_062639054.1">
    <property type="nucleotide sequence ID" value="XM_062776541.1"/>
</dbReference>
<dbReference type="InterPro" id="IPR013332">
    <property type="entry name" value="KPR_N"/>
</dbReference>
<reference evidence="7" key="1">
    <citation type="journal article" date="2023" name="Mol. Phylogenet. Evol.">
        <title>Genome-scale phylogeny and comparative genomics of the fungal order Sordariales.</title>
        <authorList>
            <person name="Hensen N."/>
            <person name="Bonometti L."/>
            <person name="Westerberg I."/>
            <person name="Brannstrom I.O."/>
            <person name="Guillou S."/>
            <person name="Cros-Aarteil S."/>
            <person name="Calhoun S."/>
            <person name="Haridas S."/>
            <person name="Kuo A."/>
            <person name="Mondo S."/>
            <person name="Pangilinan J."/>
            <person name="Riley R."/>
            <person name="LaButti K."/>
            <person name="Andreopoulos B."/>
            <person name="Lipzen A."/>
            <person name="Chen C."/>
            <person name="Yan M."/>
            <person name="Daum C."/>
            <person name="Ng V."/>
            <person name="Clum A."/>
            <person name="Steindorff A."/>
            <person name="Ohm R.A."/>
            <person name="Martin F."/>
            <person name="Silar P."/>
            <person name="Natvig D.O."/>
            <person name="Lalanne C."/>
            <person name="Gautier V."/>
            <person name="Ament-Velasquez S.L."/>
            <person name="Kruys A."/>
            <person name="Hutchinson M.I."/>
            <person name="Powell A.J."/>
            <person name="Barry K."/>
            <person name="Miller A.N."/>
            <person name="Grigoriev I.V."/>
            <person name="Debuchy R."/>
            <person name="Gladieux P."/>
            <person name="Hiltunen Thoren M."/>
            <person name="Johannesson H."/>
        </authorList>
    </citation>
    <scope>NUCLEOTIDE SEQUENCE</scope>
    <source>
        <strain evidence="7">CBS 141.50</strain>
    </source>
</reference>
<dbReference type="PANTHER" id="PTHR43765:SF2">
    <property type="entry name" value="2-DEHYDROPANTOATE 2-REDUCTASE"/>
    <property type="match status" value="1"/>
</dbReference>
<dbReference type="GeneID" id="87813154"/>
<name>A0AAN6V698_9PEZI</name>
<evidence type="ECO:0000313" key="7">
    <source>
        <dbReference type="EMBL" id="KAK4145683.1"/>
    </source>
</evidence>
<organism evidence="7 8">
    <name type="scientific">Dichotomopilus funicola</name>
    <dbReference type="NCBI Taxonomy" id="1934379"/>
    <lineage>
        <taxon>Eukaryota</taxon>
        <taxon>Fungi</taxon>
        <taxon>Dikarya</taxon>
        <taxon>Ascomycota</taxon>
        <taxon>Pezizomycotina</taxon>
        <taxon>Sordariomycetes</taxon>
        <taxon>Sordariomycetidae</taxon>
        <taxon>Sordariales</taxon>
        <taxon>Chaetomiaceae</taxon>
        <taxon>Dichotomopilus</taxon>
    </lineage>
</organism>
<keyword evidence="2" id="KW-0521">NADP</keyword>
<dbReference type="Pfam" id="PF08546">
    <property type="entry name" value="ApbA_C"/>
    <property type="match status" value="1"/>
</dbReference>
<comment type="caution">
    <text evidence="7">The sequence shown here is derived from an EMBL/GenBank/DDBJ whole genome shotgun (WGS) entry which is preliminary data.</text>
</comment>
<feature type="domain" description="Ketopantoate reductase N-terminal" evidence="5">
    <location>
        <begin position="96"/>
        <end position="242"/>
    </location>
</feature>
<sequence>MSQADGEDWSTGLERTPNSNQGRNQFNETGGSHQAAQGHQTAALDHAGEGGEPGRADHDMDRIQSKLALWDADEQKVHAATKWPTPAESFQPSDRIYVMGLDLAGRYIAHTLAGCHTIPPVRFMLHTRSLYREWANSRRQVTMYRGNERIDRGRVIPEYLSLEQIENQSGSIIENLVVTLPPAHVVRVIGQIKHRLDHRSSICLINQALGVEEALIAAHFPDELRRPAFIQGHLTTSLTHTEDRFSIQEVRQGRLFLSLFTPHNPEPGERFRVKRHPPPERTIRHTHLLRLLTAMPGLHATGHSFPEFLQKKLPTVIFRTVADPLAALFNCRYEHLRQSRYARWLMDQLIGELARIVSLLPECRESPRFRQIDTVAWLRKEMDRRLMLKRSADSKMRAQFAWGWATDIEFLSGYFINRGRELHADVSTLESVMAAAKAKQALLAQELAGDIPFEEGASTDVAQYQQ</sequence>
<feature type="domain" description="Ketopantoate reductase C-terminal" evidence="6">
    <location>
        <begin position="308"/>
        <end position="440"/>
    </location>
</feature>
<comment type="similarity">
    <text evidence="1">Belongs to the ketopantoate reductase family.</text>
</comment>
<evidence type="ECO:0000256" key="3">
    <source>
        <dbReference type="ARBA" id="ARBA00023002"/>
    </source>
</evidence>
<reference evidence="7" key="2">
    <citation type="submission" date="2023-05" db="EMBL/GenBank/DDBJ databases">
        <authorList>
            <consortium name="Lawrence Berkeley National Laboratory"/>
            <person name="Steindorff A."/>
            <person name="Hensen N."/>
            <person name="Bonometti L."/>
            <person name="Westerberg I."/>
            <person name="Brannstrom I.O."/>
            <person name="Guillou S."/>
            <person name="Cros-Aarteil S."/>
            <person name="Calhoun S."/>
            <person name="Haridas S."/>
            <person name="Kuo A."/>
            <person name="Mondo S."/>
            <person name="Pangilinan J."/>
            <person name="Riley R."/>
            <person name="Labutti K."/>
            <person name="Andreopoulos B."/>
            <person name="Lipzen A."/>
            <person name="Chen C."/>
            <person name="Yanf M."/>
            <person name="Daum C."/>
            <person name="Ng V."/>
            <person name="Clum A."/>
            <person name="Ohm R."/>
            <person name="Martin F."/>
            <person name="Silar P."/>
            <person name="Natvig D."/>
            <person name="Lalanne C."/>
            <person name="Gautier V."/>
            <person name="Ament-Velasquez S.L."/>
            <person name="Kruys A."/>
            <person name="Hutchinson M.I."/>
            <person name="Powell A.J."/>
            <person name="Barry K."/>
            <person name="Miller A.N."/>
            <person name="Grigoriev I.V."/>
            <person name="Debuchy R."/>
            <person name="Gladieux P."/>
            <person name="Thoren M.H."/>
            <person name="Johannesson H."/>
        </authorList>
    </citation>
    <scope>NUCLEOTIDE SEQUENCE</scope>
    <source>
        <strain evidence="7">CBS 141.50</strain>
    </source>
</reference>
<feature type="compositionally biased region" description="Basic and acidic residues" evidence="4">
    <location>
        <begin position="46"/>
        <end position="58"/>
    </location>
</feature>
<dbReference type="Proteomes" id="UP001302676">
    <property type="component" value="Unassembled WGS sequence"/>
</dbReference>
<gene>
    <name evidence="7" type="ORF">C8A04DRAFT_10337</name>
</gene>
<dbReference type="InterPro" id="IPR008927">
    <property type="entry name" value="6-PGluconate_DH-like_C_sf"/>
</dbReference>
<accession>A0AAN6V698</accession>
<feature type="region of interest" description="Disordered" evidence="4">
    <location>
        <begin position="1"/>
        <end position="58"/>
    </location>
</feature>
<dbReference type="AlphaFoldDB" id="A0AAN6V698"/>
<evidence type="ECO:0000256" key="4">
    <source>
        <dbReference type="SAM" id="MobiDB-lite"/>
    </source>
</evidence>
<evidence type="ECO:0000259" key="5">
    <source>
        <dbReference type="Pfam" id="PF02558"/>
    </source>
</evidence>
<dbReference type="EMBL" id="MU853566">
    <property type="protein sequence ID" value="KAK4145683.1"/>
    <property type="molecule type" value="Genomic_DNA"/>
</dbReference>
<proteinExistence type="inferred from homology"/>
<dbReference type="InterPro" id="IPR050838">
    <property type="entry name" value="Ketopantoate_reductase"/>
</dbReference>
<evidence type="ECO:0000256" key="2">
    <source>
        <dbReference type="ARBA" id="ARBA00022857"/>
    </source>
</evidence>
<evidence type="ECO:0000259" key="6">
    <source>
        <dbReference type="Pfam" id="PF08546"/>
    </source>
</evidence>
<dbReference type="Pfam" id="PF02558">
    <property type="entry name" value="ApbA"/>
    <property type="match status" value="1"/>
</dbReference>
<protein>
    <submittedName>
        <fullName evidence="7">Uncharacterized protein</fullName>
    </submittedName>
</protein>
<keyword evidence="8" id="KW-1185">Reference proteome</keyword>
<dbReference type="GO" id="GO:0050661">
    <property type="term" value="F:NADP binding"/>
    <property type="evidence" value="ECO:0007669"/>
    <property type="project" value="TreeGrafter"/>
</dbReference>
<dbReference type="GO" id="GO:0008677">
    <property type="term" value="F:2-dehydropantoate 2-reductase activity"/>
    <property type="evidence" value="ECO:0007669"/>
    <property type="project" value="TreeGrafter"/>
</dbReference>
<dbReference type="SUPFAM" id="SSF48179">
    <property type="entry name" value="6-phosphogluconate dehydrogenase C-terminal domain-like"/>
    <property type="match status" value="1"/>
</dbReference>
<evidence type="ECO:0000256" key="1">
    <source>
        <dbReference type="ARBA" id="ARBA00007870"/>
    </source>
</evidence>
<dbReference type="PANTHER" id="PTHR43765">
    <property type="entry name" value="2-DEHYDROPANTOATE 2-REDUCTASE-RELATED"/>
    <property type="match status" value="1"/>
</dbReference>
<dbReference type="InterPro" id="IPR013752">
    <property type="entry name" value="KPA_reductase"/>
</dbReference>
<dbReference type="InterPro" id="IPR013328">
    <property type="entry name" value="6PGD_dom2"/>
</dbReference>
<feature type="compositionally biased region" description="Polar residues" evidence="4">
    <location>
        <begin position="16"/>
        <end position="40"/>
    </location>
</feature>
<evidence type="ECO:0000313" key="8">
    <source>
        <dbReference type="Proteomes" id="UP001302676"/>
    </source>
</evidence>
<keyword evidence="3" id="KW-0560">Oxidoreductase</keyword>
<dbReference type="GO" id="GO:0005739">
    <property type="term" value="C:mitochondrion"/>
    <property type="evidence" value="ECO:0007669"/>
    <property type="project" value="TreeGrafter"/>
</dbReference>